<accession>A0ABN1XN59</accession>
<name>A0ABN1XN59_9PSEU</name>
<evidence type="ECO:0000256" key="1">
    <source>
        <dbReference type="SAM" id="MobiDB-lite"/>
    </source>
</evidence>
<organism evidence="2 3">
    <name type="scientific">Pseudonocardia kongjuensis</name>
    <dbReference type="NCBI Taxonomy" id="102227"/>
    <lineage>
        <taxon>Bacteria</taxon>
        <taxon>Bacillati</taxon>
        <taxon>Actinomycetota</taxon>
        <taxon>Actinomycetes</taxon>
        <taxon>Pseudonocardiales</taxon>
        <taxon>Pseudonocardiaceae</taxon>
        <taxon>Pseudonocardia</taxon>
    </lineage>
</organism>
<keyword evidence="3" id="KW-1185">Reference proteome</keyword>
<evidence type="ECO:0000313" key="3">
    <source>
        <dbReference type="Proteomes" id="UP001501414"/>
    </source>
</evidence>
<proteinExistence type="predicted"/>
<evidence type="ECO:0000313" key="2">
    <source>
        <dbReference type="EMBL" id="GAA1383897.1"/>
    </source>
</evidence>
<dbReference type="EMBL" id="BAAAJK010000005">
    <property type="protein sequence ID" value="GAA1383897.1"/>
    <property type="molecule type" value="Genomic_DNA"/>
</dbReference>
<gene>
    <name evidence="2" type="ORF">GCM10009613_13940</name>
</gene>
<protein>
    <submittedName>
        <fullName evidence="2">Uncharacterized protein</fullName>
    </submittedName>
</protein>
<reference evidence="2 3" key="1">
    <citation type="journal article" date="2019" name="Int. J. Syst. Evol. Microbiol.">
        <title>The Global Catalogue of Microorganisms (GCM) 10K type strain sequencing project: providing services to taxonomists for standard genome sequencing and annotation.</title>
        <authorList>
            <consortium name="The Broad Institute Genomics Platform"/>
            <consortium name="The Broad Institute Genome Sequencing Center for Infectious Disease"/>
            <person name="Wu L."/>
            <person name="Ma J."/>
        </authorList>
    </citation>
    <scope>NUCLEOTIDE SEQUENCE [LARGE SCALE GENOMIC DNA]</scope>
    <source>
        <strain evidence="2 3">JCM 11896</strain>
    </source>
</reference>
<comment type="caution">
    <text evidence="2">The sequence shown here is derived from an EMBL/GenBank/DDBJ whole genome shotgun (WGS) entry which is preliminary data.</text>
</comment>
<feature type="region of interest" description="Disordered" evidence="1">
    <location>
        <begin position="101"/>
        <end position="124"/>
    </location>
</feature>
<dbReference type="Proteomes" id="UP001501414">
    <property type="component" value="Unassembled WGS sequence"/>
</dbReference>
<sequence>MRDSVRRRIRVMVVRRRLEETAASLVESATGTRPGSHSVVARRLMLLPAHARDDRWSDLLGLARRASRVYELTSAVLHSNRAFGDVPEHLVQEWEQTAAEAADAVQDRTRPGITLAPSSRSSAR</sequence>